<dbReference type="PROSITE" id="PS00101">
    <property type="entry name" value="HEXAPEP_TRANSFERASES"/>
    <property type="match status" value="1"/>
</dbReference>
<dbReference type="Gene3D" id="2.160.10.10">
    <property type="entry name" value="Hexapeptide repeat proteins"/>
    <property type="match status" value="1"/>
</dbReference>
<evidence type="ECO:0000256" key="6">
    <source>
        <dbReference type="ARBA" id="ARBA00023098"/>
    </source>
</evidence>
<dbReference type="PIRSF" id="PIRSF000456">
    <property type="entry name" value="UDP-GlcNAc_acltr"/>
    <property type="match status" value="1"/>
</dbReference>
<evidence type="ECO:0000256" key="3">
    <source>
        <dbReference type="ARBA" id="ARBA00022556"/>
    </source>
</evidence>
<dbReference type="EC" id="2.3.1.129" evidence="8"/>
<evidence type="ECO:0000313" key="10">
    <source>
        <dbReference type="EMBL" id="MEA5444399.1"/>
    </source>
</evidence>
<dbReference type="NCBIfam" id="NF003657">
    <property type="entry name" value="PRK05289.1"/>
    <property type="match status" value="1"/>
</dbReference>
<comment type="pathway">
    <text evidence="8">Glycolipid biosynthesis; lipid IV(A) biosynthesis; lipid IV(A) from (3R)-3-hydroxytetradecanoyl-[acyl-carrier-protein] and UDP-N-acetyl-alpha-D-glucosamine: step 1/6.</text>
</comment>
<dbReference type="InterPro" id="IPR001451">
    <property type="entry name" value="Hexapep"/>
</dbReference>
<evidence type="ECO:0000256" key="2">
    <source>
        <dbReference type="ARBA" id="ARBA00022516"/>
    </source>
</evidence>
<dbReference type="AlphaFoldDB" id="A0AAP6JGN2"/>
<dbReference type="InterPro" id="IPR011004">
    <property type="entry name" value="Trimer_LpxA-like_sf"/>
</dbReference>
<dbReference type="GO" id="GO:0016020">
    <property type="term" value="C:membrane"/>
    <property type="evidence" value="ECO:0007669"/>
    <property type="project" value="GOC"/>
</dbReference>
<protein>
    <recommendedName>
        <fullName evidence="8">Acyl-[acyl-carrier-protein]--UDP-N-acetylglucosamine O-acyltransferase</fullName>
        <shortName evidence="8">UDP-N-acetylglucosamine acyltransferase</shortName>
        <ecNumber evidence="8">2.3.1.129</ecNumber>
    </recommendedName>
</protein>
<evidence type="ECO:0000256" key="7">
    <source>
        <dbReference type="ARBA" id="ARBA00023315"/>
    </source>
</evidence>
<keyword evidence="11" id="KW-1185">Reference proteome</keyword>
<comment type="subunit">
    <text evidence="8">Homotrimer.</text>
</comment>
<keyword evidence="5 8" id="KW-0677">Repeat</keyword>
<comment type="subcellular location">
    <subcellularLocation>
        <location evidence="8">Cytoplasm</location>
    </subcellularLocation>
</comment>
<accession>A0AAP6JGN2</accession>
<dbReference type="SUPFAM" id="SSF51161">
    <property type="entry name" value="Trimeric LpxA-like enzymes"/>
    <property type="match status" value="1"/>
</dbReference>
<dbReference type="Pfam" id="PF13720">
    <property type="entry name" value="Acetyltransf_11"/>
    <property type="match status" value="1"/>
</dbReference>
<dbReference type="NCBIfam" id="TIGR01852">
    <property type="entry name" value="lipid_A_lpxA"/>
    <property type="match status" value="1"/>
</dbReference>
<evidence type="ECO:0000256" key="4">
    <source>
        <dbReference type="ARBA" id="ARBA00022679"/>
    </source>
</evidence>
<evidence type="ECO:0000256" key="5">
    <source>
        <dbReference type="ARBA" id="ARBA00022737"/>
    </source>
</evidence>
<organism evidence="10 11">
    <name type="scientific">Natronospira elongata</name>
    <dbReference type="NCBI Taxonomy" id="3110268"/>
    <lineage>
        <taxon>Bacteria</taxon>
        <taxon>Pseudomonadati</taxon>
        <taxon>Pseudomonadota</taxon>
        <taxon>Gammaproteobacteria</taxon>
        <taxon>Natronospirales</taxon>
        <taxon>Natronospiraceae</taxon>
        <taxon>Natronospira</taxon>
    </lineage>
</organism>
<keyword evidence="7 8" id="KW-0012">Acyltransferase</keyword>
<sequence length="256" mass="27954">MIDSRAVIDPGAEIDEGVEIGPFSIIGKDVKIGKGTVVGPHVVIKGPTTIGRDNHFYQFCSIGEVPQDKGFNHEPTRLEIGDGNTFRECCTVNRATIKDDWVTAIGDDNWIMAYVHIAHDCKVGSHTIMANAATLAGHVHIGDYAVLGGFSKIHQFCRVGEHAFCAMDAGVTRDVPPYLTVSGMPADPHGLNAVGLRRRGFTREQLQSIRHAYRVLYRSGLRLEEALGNLEALAESSAEVAKMVDFIRDTSRSIVR</sequence>
<keyword evidence="6 8" id="KW-0443">Lipid metabolism</keyword>
<dbReference type="PANTHER" id="PTHR43480">
    <property type="entry name" value="ACYL-[ACYL-CARRIER-PROTEIN]--UDP-N-ACETYLGLUCOSAMINE O-ACYLTRANSFERASE"/>
    <property type="match status" value="1"/>
</dbReference>
<dbReference type="InterPro" id="IPR029098">
    <property type="entry name" value="Acetyltransf_C"/>
</dbReference>
<comment type="function">
    <text evidence="8">Involved in the biosynthesis of lipid A, a phosphorylated glycolipid that anchors the lipopolysaccharide to the outer membrane of the cell.</text>
</comment>
<keyword evidence="2 8" id="KW-0444">Lipid biosynthesis</keyword>
<dbReference type="Gene3D" id="1.20.1180.10">
    <property type="entry name" value="Udp N-acetylglucosamine O-acyltransferase, C-terminal domain"/>
    <property type="match status" value="1"/>
</dbReference>
<dbReference type="EMBL" id="JAYGII010000001">
    <property type="protein sequence ID" value="MEA5444399.1"/>
    <property type="molecule type" value="Genomic_DNA"/>
</dbReference>
<dbReference type="GO" id="GO:0009245">
    <property type="term" value="P:lipid A biosynthetic process"/>
    <property type="evidence" value="ECO:0007669"/>
    <property type="project" value="UniProtKB-UniRule"/>
</dbReference>
<keyword evidence="3 8" id="KW-0441">Lipid A biosynthesis</keyword>
<comment type="caution">
    <text evidence="10">The sequence shown here is derived from an EMBL/GenBank/DDBJ whole genome shotgun (WGS) entry which is preliminary data.</text>
</comment>
<comment type="catalytic activity">
    <reaction evidence="8">
        <text>a (3R)-hydroxyacyl-[ACP] + UDP-N-acetyl-alpha-D-glucosamine = a UDP-3-O-[(3R)-3-hydroxyacyl]-N-acetyl-alpha-D-glucosamine + holo-[ACP]</text>
        <dbReference type="Rhea" id="RHEA:67812"/>
        <dbReference type="Rhea" id="RHEA-COMP:9685"/>
        <dbReference type="Rhea" id="RHEA-COMP:9945"/>
        <dbReference type="ChEBI" id="CHEBI:57705"/>
        <dbReference type="ChEBI" id="CHEBI:64479"/>
        <dbReference type="ChEBI" id="CHEBI:78827"/>
        <dbReference type="ChEBI" id="CHEBI:173225"/>
        <dbReference type="EC" id="2.3.1.129"/>
    </reaction>
</comment>
<dbReference type="Proteomes" id="UP001302316">
    <property type="component" value="Unassembled WGS sequence"/>
</dbReference>
<feature type="domain" description="UDP N-acetylglucosamine O-acyltransferase C-terminal" evidence="9">
    <location>
        <begin position="174"/>
        <end position="255"/>
    </location>
</feature>
<proteinExistence type="inferred from homology"/>
<name>A0AAP6JGN2_9GAMM</name>
<dbReference type="PANTHER" id="PTHR43480:SF1">
    <property type="entry name" value="ACYL-[ACYL-CARRIER-PROTEIN]--UDP-N-ACETYLGLUCOSAMINE O-ACYLTRANSFERASE, MITOCHONDRIAL-RELATED"/>
    <property type="match status" value="1"/>
</dbReference>
<keyword evidence="1 8" id="KW-0963">Cytoplasm</keyword>
<dbReference type="RefSeq" id="WP_346049536.1">
    <property type="nucleotide sequence ID" value="NZ_JAYGII010000001.1"/>
</dbReference>
<dbReference type="HAMAP" id="MF_00387">
    <property type="entry name" value="LpxA"/>
    <property type="match status" value="1"/>
</dbReference>
<dbReference type="GO" id="GO:0005737">
    <property type="term" value="C:cytoplasm"/>
    <property type="evidence" value="ECO:0007669"/>
    <property type="project" value="UniProtKB-SubCell"/>
</dbReference>
<dbReference type="InterPro" id="IPR018357">
    <property type="entry name" value="Hexapep_transf_CS"/>
</dbReference>
<evidence type="ECO:0000259" key="9">
    <source>
        <dbReference type="Pfam" id="PF13720"/>
    </source>
</evidence>
<dbReference type="GO" id="GO:0008780">
    <property type="term" value="F:acyl-[acyl-carrier-protein]-UDP-N-acetylglucosamine O-acyltransferase activity"/>
    <property type="evidence" value="ECO:0007669"/>
    <property type="project" value="UniProtKB-UniRule"/>
</dbReference>
<dbReference type="CDD" id="cd03351">
    <property type="entry name" value="LbH_UDP-GlcNAc_AT"/>
    <property type="match status" value="1"/>
</dbReference>
<gene>
    <name evidence="8 10" type="primary">lpxA</name>
    <name evidence="10" type="ORF">VCB98_01020</name>
</gene>
<reference evidence="10 11" key="1">
    <citation type="submission" date="2023-12" db="EMBL/GenBank/DDBJ databases">
        <title>Whole-genome sequencing of halo(alkali)philic microorganisms from hypersaline lakes.</title>
        <authorList>
            <person name="Sorokin D.Y."/>
            <person name="Merkel A.Y."/>
            <person name="Messina E."/>
            <person name="Yakimov M."/>
        </authorList>
    </citation>
    <scope>NUCLEOTIDE SEQUENCE [LARGE SCALE GENOMIC DNA]</scope>
    <source>
        <strain evidence="10 11">AB-CW1</strain>
    </source>
</reference>
<dbReference type="InterPro" id="IPR037157">
    <property type="entry name" value="Acetyltransf_C_sf"/>
</dbReference>
<keyword evidence="4 8" id="KW-0808">Transferase</keyword>
<evidence type="ECO:0000313" key="11">
    <source>
        <dbReference type="Proteomes" id="UP001302316"/>
    </source>
</evidence>
<comment type="similarity">
    <text evidence="8">Belongs to the transferase hexapeptide repeat family. LpxA subfamily.</text>
</comment>
<dbReference type="InterPro" id="IPR010137">
    <property type="entry name" value="Lipid_A_LpxA"/>
</dbReference>
<evidence type="ECO:0000256" key="8">
    <source>
        <dbReference type="HAMAP-Rule" id="MF_00387"/>
    </source>
</evidence>
<evidence type="ECO:0000256" key="1">
    <source>
        <dbReference type="ARBA" id="ARBA00022490"/>
    </source>
</evidence>
<dbReference type="Pfam" id="PF00132">
    <property type="entry name" value="Hexapep"/>
    <property type="match status" value="1"/>
</dbReference>